<proteinExistence type="predicted"/>
<organism evidence="1">
    <name type="scientific">marine sediment metagenome</name>
    <dbReference type="NCBI Taxonomy" id="412755"/>
    <lineage>
        <taxon>unclassified sequences</taxon>
        <taxon>metagenomes</taxon>
        <taxon>ecological metagenomes</taxon>
    </lineage>
</organism>
<sequence length="104" mass="11996">MMNDNPQHTFQILTKRADVLYEYNQYLNWSENIWMGTTVEDQENVKRIDYLSGTGAYIKFLSLEPLIGKISDLNLKNIDWVIVGGESGPGARPMKEEWVISIKD</sequence>
<dbReference type="Pfam" id="PF07505">
    <property type="entry name" value="DUF5131"/>
    <property type="match status" value="1"/>
</dbReference>
<gene>
    <name evidence="1" type="ORF">S12H4_60560</name>
</gene>
<feature type="non-terminal residue" evidence="1">
    <location>
        <position position="104"/>
    </location>
</feature>
<dbReference type="InterPro" id="IPR011101">
    <property type="entry name" value="DUF5131"/>
</dbReference>
<comment type="caution">
    <text evidence="1">The sequence shown here is derived from an EMBL/GenBank/DDBJ whole genome shotgun (WGS) entry which is preliminary data.</text>
</comment>
<protein>
    <submittedName>
        <fullName evidence="1">Uncharacterized protein</fullName>
    </submittedName>
</protein>
<accession>X1V140</accession>
<evidence type="ECO:0000313" key="1">
    <source>
        <dbReference type="EMBL" id="GAJ23409.1"/>
    </source>
</evidence>
<name>X1V140_9ZZZZ</name>
<dbReference type="EMBL" id="BARW01039892">
    <property type="protein sequence ID" value="GAJ23409.1"/>
    <property type="molecule type" value="Genomic_DNA"/>
</dbReference>
<dbReference type="AlphaFoldDB" id="X1V140"/>
<reference evidence="1" key="1">
    <citation type="journal article" date="2014" name="Front. Microbiol.">
        <title>High frequency of phylogenetically diverse reductive dehalogenase-homologous genes in deep subseafloor sedimentary metagenomes.</title>
        <authorList>
            <person name="Kawai M."/>
            <person name="Futagami T."/>
            <person name="Toyoda A."/>
            <person name="Takaki Y."/>
            <person name="Nishi S."/>
            <person name="Hori S."/>
            <person name="Arai W."/>
            <person name="Tsubouchi T."/>
            <person name="Morono Y."/>
            <person name="Uchiyama I."/>
            <person name="Ito T."/>
            <person name="Fujiyama A."/>
            <person name="Inagaki F."/>
            <person name="Takami H."/>
        </authorList>
    </citation>
    <scope>NUCLEOTIDE SEQUENCE</scope>
    <source>
        <strain evidence="1">Expedition CK06-06</strain>
    </source>
</reference>